<accession>A0A6S7HJ90</accession>
<dbReference type="AlphaFoldDB" id="A0A6S7HJ90"/>
<name>A0A6S7HJ90_PARCT</name>
<comment type="caution">
    <text evidence="1">The sequence shown here is derived from an EMBL/GenBank/DDBJ whole genome shotgun (WGS) entry which is preliminary data.</text>
</comment>
<sequence length="152" mass="16670">MKGSLPTRENVLPLLSDIVRKKGTGKFFDTAAPRPHADCGSCVLPQERILKEEFAIRYPTINKQPRELFPSGSSSTVGSMQEVDDFKLAVELQYAENQAKNMSFGTEYCIKGNKCHNPADSMLDNSSEDDMDGTNNAATALLSLNNINSVSH</sequence>
<keyword evidence="2" id="KW-1185">Reference proteome</keyword>
<evidence type="ECO:0000313" key="2">
    <source>
        <dbReference type="Proteomes" id="UP001152795"/>
    </source>
</evidence>
<gene>
    <name evidence="1" type="ORF">PACLA_8A035893</name>
</gene>
<proteinExistence type="predicted"/>
<organism evidence="1 2">
    <name type="scientific">Paramuricea clavata</name>
    <name type="common">Red gorgonian</name>
    <name type="synonym">Violescent sea-whip</name>
    <dbReference type="NCBI Taxonomy" id="317549"/>
    <lineage>
        <taxon>Eukaryota</taxon>
        <taxon>Metazoa</taxon>
        <taxon>Cnidaria</taxon>
        <taxon>Anthozoa</taxon>
        <taxon>Octocorallia</taxon>
        <taxon>Malacalcyonacea</taxon>
        <taxon>Plexauridae</taxon>
        <taxon>Paramuricea</taxon>
    </lineage>
</organism>
<reference evidence="1" key="1">
    <citation type="submission" date="2020-04" db="EMBL/GenBank/DDBJ databases">
        <authorList>
            <person name="Alioto T."/>
            <person name="Alioto T."/>
            <person name="Gomez Garrido J."/>
        </authorList>
    </citation>
    <scope>NUCLEOTIDE SEQUENCE</scope>
    <source>
        <strain evidence="1">A484AB</strain>
    </source>
</reference>
<protein>
    <submittedName>
        <fullName evidence="1">Uncharacterized protein</fullName>
    </submittedName>
</protein>
<dbReference type="EMBL" id="CACRXK020005137">
    <property type="protein sequence ID" value="CAB4005234.1"/>
    <property type="molecule type" value="Genomic_DNA"/>
</dbReference>
<evidence type="ECO:0000313" key="1">
    <source>
        <dbReference type="EMBL" id="CAB4005234.1"/>
    </source>
</evidence>
<dbReference type="Proteomes" id="UP001152795">
    <property type="component" value="Unassembled WGS sequence"/>
</dbReference>